<dbReference type="Proteomes" id="UP000765509">
    <property type="component" value="Unassembled WGS sequence"/>
</dbReference>
<dbReference type="Gene3D" id="3.30.420.10">
    <property type="entry name" value="Ribonuclease H-like superfamily/Ribonuclease H"/>
    <property type="match status" value="1"/>
</dbReference>
<proteinExistence type="predicted"/>
<evidence type="ECO:0000313" key="3">
    <source>
        <dbReference type="EMBL" id="MBW0482151.1"/>
    </source>
</evidence>
<dbReference type="SUPFAM" id="SSF53098">
    <property type="entry name" value="Ribonuclease H-like"/>
    <property type="match status" value="1"/>
</dbReference>
<dbReference type="PROSITE" id="PS50994">
    <property type="entry name" value="INTEGRASE"/>
    <property type="match status" value="1"/>
</dbReference>
<dbReference type="InterPro" id="IPR050951">
    <property type="entry name" value="Retrovirus_Pol_polyprotein"/>
</dbReference>
<organism evidence="3 4">
    <name type="scientific">Austropuccinia psidii MF-1</name>
    <dbReference type="NCBI Taxonomy" id="1389203"/>
    <lineage>
        <taxon>Eukaryota</taxon>
        <taxon>Fungi</taxon>
        <taxon>Dikarya</taxon>
        <taxon>Basidiomycota</taxon>
        <taxon>Pucciniomycotina</taxon>
        <taxon>Pucciniomycetes</taxon>
        <taxon>Pucciniales</taxon>
        <taxon>Sphaerophragmiaceae</taxon>
        <taxon>Austropuccinia</taxon>
    </lineage>
</organism>
<keyword evidence="4" id="KW-1185">Reference proteome</keyword>
<dbReference type="InterPro" id="IPR036397">
    <property type="entry name" value="RNaseH_sf"/>
</dbReference>
<dbReference type="PANTHER" id="PTHR37984">
    <property type="entry name" value="PROTEIN CBG26694"/>
    <property type="match status" value="1"/>
</dbReference>
<feature type="domain" description="Integrase catalytic" evidence="2">
    <location>
        <begin position="1"/>
        <end position="150"/>
    </location>
</feature>
<evidence type="ECO:0000256" key="1">
    <source>
        <dbReference type="ARBA" id="ARBA00022884"/>
    </source>
</evidence>
<dbReference type="GO" id="GO:0003723">
    <property type="term" value="F:RNA binding"/>
    <property type="evidence" value="ECO:0007669"/>
    <property type="project" value="UniProtKB-KW"/>
</dbReference>
<dbReference type="AlphaFoldDB" id="A0A9Q3CGA6"/>
<dbReference type="EMBL" id="AVOT02006669">
    <property type="protein sequence ID" value="MBW0482151.1"/>
    <property type="molecule type" value="Genomic_DNA"/>
</dbReference>
<dbReference type="InterPro" id="IPR001584">
    <property type="entry name" value="Integrase_cat-core"/>
</dbReference>
<sequence>MDFVTKSPLSNNVDSILVALYRFSKLEIFVPTDSTITSLDLAQIFLSHVYSKHGLPISIFSDRGSLFVSSFWNQLFQKLKISRDISTAFHPETDGQKERLNQILEQYLWMYVSYHQDDWHTWLPLAEFAYNNAEHSSTNQSPFFTIYERNPSFESIHISQDLPSGNSSTKLQ</sequence>
<evidence type="ECO:0000259" key="2">
    <source>
        <dbReference type="PROSITE" id="PS50994"/>
    </source>
</evidence>
<protein>
    <recommendedName>
        <fullName evidence="2">Integrase catalytic domain-containing protein</fullName>
    </recommendedName>
</protein>
<keyword evidence="1" id="KW-0694">RNA-binding</keyword>
<comment type="caution">
    <text evidence="3">The sequence shown here is derived from an EMBL/GenBank/DDBJ whole genome shotgun (WGS) entry which is preliminary data.</text>
</comment>
<dbReference type="GO" id="GO:0005634">
    <property type="term" value="C:nucleus"/>
    <property type="evidence" value="ECO:0007669"/>
    <property type="project" value="UniProtKB-ARBA"/>
</dbReference>
<accession>A0A9Q3CGA6</accession>
<dbReference type="PANTHER" id="PTHR37984:SF5">
    <property type="entry name" value="PROTEIN NYNRIN-LIKE"/>
    <property type="match status" value="1"/>
</dbReference>
<name>A0A9Q3CGA6_9BASI</name>
<dbReference type="InterPro" id="IPR012337">
    <property type="entry name" value="RNaseH-like_sf"/>
</dbReference>
<dbReference type="GO" id="GO:0015074">
    <property type="term" value="P:DNA integration"/>
    <property type="evidence" value="ECO:0007669"/>
    <property type="project" value="InterPro"/>
</dbReference>
<dbReference type="OrthoDB" id="6146294at2759"/>
<reference evidence="3" key="1">
    <citation type="submission" date="2021-03" db="EMBL/GenBank/DDBJ databases">
        <title>Draft genome sequence of rust myrtle Austropuccinia psidii MF-1, a brazilian biotype.</title>
        <authorList>
            <person name="Quecine M.C."/>
            <person name="Pachon D.M.R."/>
            <person name="Bonatelli M.L."/>
            <person name="Correr F.H."/>
            <person name="Franceschini L.M."/>
            <person name="Leite T.F."/>
            <person name="Margarido G.R.A."/>
            <person name="Almeida C.A."/>
            <person name="Ferrarezi J.A."/>
            <person name="Labate C.A."/>
        </authorList>
    </citation>
    <scope>NUCLEOTIDE SEQUENCE</scope>
    <source>
        <strain evidence="3">MF-1</strain>
    </source>
</reference>
<evidence type="ECO:0000313" key="4">
    <source>
        <dbReference type="Proteomes" id="UP000765509"/>
    </source>
</evidence>
<gene>
    <name evidence="3" type="ORF">O181_021866</name>
</gene>